<evidence type="ECO:0000313" key="7">
    <source>
        <dbReference type="EMBL" id="RIV82809.1"/>
    </source>
</evidence>
<dbReference type="OrthoDB" id="7809559at2"/>
<dbReference type="InterPro" id="IPR023753">
    <property type="entry name" value="FAD/NAD-binding_dom"/>
</dbReference>
<reference evidence="7 8" key="1">
    <citation type="submission" date="2018-08" db="EMBL/GenBank/DDBJ databases">
        <title>Erythrobacter zhengii sp.nov., a bacterium isolated from deep-sea sediment.</title>
        <authorList>
            <person name="Fang C."/>
            <person name="Wu Y.-H."/>
            <person name="Sun C."/>
            <person name="Wang H."/>
            <person name="Cheng H."/>
            <person name="Meng F.-X."/>
            <person name="Wang C.-S."/>
            <person name="Xu X.-W."/>
        </authorList>
    </citation>
    <scope>NUCLEOTIDE SEQUENCE [LARGE SCALE GENOMIC DNA]</scope>
    <source>
        <strain evidence="7 8">V18</strain>
    </source>
</reference>
<dbReference type="AlphaFoldDB" id="A0A418NMX7"/>
<dbReference type="Pfam" id="PF07992">
    <property type="entry name" value="Pyr_redox_2"/>
    <property type="match status" value="1"/>
</dbReference>
<keyword evidence="4" id="KW-0560">Oxidoreductase</keyword>
<gene>
    <name evidence="7" type="ORF">D2V07_17425</name>
</gene>
<evidence type="ECO:0000256" key="3">
    <source>
        <dbReference type="ARBA" id="ARBA00022827"/>
    </source>
</evidence>
<dbReference type="Gene3D" id="3.30.390.30">
    <property type="match status" value="1"/>
</dbReference>
<dbReference type="SUPFAM" id="SSF51905">
    <property type="entry name" value="FAD/NAD(P)-binding domain"/>
    <property type="match status" value="1"/>
</dbReference>
<dbReference type="PRINTS" id="PR00411">
    <property type="entry name" value="PNDRDTASEI"/>
</dbReference>
<dbReference type="InterPro" id="IPR016156">
    <property type="entry name" value="FAD/NAD-linked_Rdtase_dimer_sf"/>
</dbReference>
<dbReference type="InterPro" id="IPR050446">
    <property type="entry name" value="FAD-oxidoreductase/Apoptosis"/>
</dbReference>
<dbReference type="PANTHER" id="PTHR43557">
    <property type="entry name" value="APOPTOSIS-INDUCING FACTOR 1"/>
    <property type="match status" value="1"/>
</dbReference>
<keyword evidence="3" id="KW-0274">FAD</keyword>
<evidence type="ECO:0000259" key="5">
    <source>
        <dbReference type="Pfam" id="PF07992"/>
    </source>
</evidence>
<dbReference type="Proteomes" id="UP000286576">
    <property type="component" value="Unassembled WGS sequence"/>
</dbReference>
<keyword evidence="8" id="KW-1185">Reference proteome</keyword>
<dbReference type="EMBL" id="QXFL01000014">
    <property type="protein sequence ID" value="RIV82809.1"/>
    <property type="molecule type" value="Genomic_DNA"/>
</dbReference>
<evidence type="ECO:0000256" key="4">
    <source>
        <dbReference type="ARBA" id="ARBA00023002"/>
    </source>
</evidence>
<feature type="domain" description="Reductase C-terminal" evidence="6">
    <location>
        <begin position="325"/>
        <end position="409"/>
    </location>
</feature>
<dbReference type="Pfam" id="PF14759">
    <property type="entry name" value="Reductase_C"/>
    <property type="match status" value="1"/>
</dbReference>
<sequence length="409" mass="43871">MAEHYDVVIVGAGHAGSQAAISLRQNGFEGSIALFGREEVLPYERPPLSKEYMAREKEFERIQLRPAKFWAEKSIALELGCEVVSVNSVAKIVLLADGEEVSYQKLIWAAGGAPRRLSCPGAGLRAIHAVRTKSDVDQIMAEIDAGTRKIGVIGGGYIGLEAAAVLRKLGHDVTLVEALPRVLARVAGEEISDFYAEEHRKHGVDVRLATSVSSLDGKDGRVSRICLENGEGFACDLAIVGIGIVPDVDALIGAGAQCDNGVKVDAYCRTSLPGIYAIGDCAQHKNAFADGASIRLESVQNANDMAATAAKHICGKAEPYSALPWFWSKQFDLKLQTAGLSIGHDRTVVRGDPAERSFSVIYLKGGRVVALDCVNAMKDYVQGRKLVEARAVLSAEDLGDTSRQLKELL</sequence>
<protein>
    <submittedName>
        <fullName evidence="7">NAD(P)/FAD-dependent oxidoreductase</fullName>
    </submittedName>
</protein>
<dbReference type="SUPFAM" id="SSF55424">
    <property type="entry name" value="FAD/NAD-linked reductases, dimerisation (C-terminal) domain"/>
    <property type="match status" value="1"/>
</dbReference>
<comment type="caution">
    <text evidence="7">The sequence shown here is derived from an EMBL/GenBank/DDBJ whole genome shotgun (WGS) entry which is preliminary data.</text>
</comment>
<feature type="domain" description="FAD/NAD(P)-binding" evidence="5">
    <location>
        <begin position="5"/>
        <end position="305"/>
    </location>
</feature>
<evidence type="ECO:0000259" key="6">
    <source>
        <dbReference type="Pfam" id="PF14759"/>
    </source>
</evidence>
<dbReference type="PANTHER" id="PTHR43557:SF2">
    <property type="entry name" value="RIESKE DOMAIN-CONTAINING PROTEIN-RELATED"/>
    <property type="match status" value="1"/>
</dbReference>
<dbReference type="PRINTS" id="PR00368">
    <property type="entry name" value="FADPNR"/>
</dbReference>
<proteinExistence type="predicted"/>
<organism evidence="7 8">
    <name type="scientific">Aurantiacibacter zhengii</name>
    <dbReference type="NCBI Taxonomy" id="2307003"/>
    <lineage>
        <taxon>Bacteria</taxon>
        <taxon>Pseudomonadati</taxon>
        <taxon>Pseudomonadota</taxon>
        <taxon>Alphaproteobacteria</taxon>
        <taxon>Sphingomonadales</taxon>
        <taxon>Erythrobacteraceae</taxon>
        <taxon>Aurantiacibacter</taxon>
    </lineage>
</organism>
<name>A0A418NMX7_9SPHN</name>
<evidence type="ECO:0000256" key="2">
    <source>
        <dbReference type="ARBA" id="ARBA00022630"/>
    </source>
</evidence>
<dbReference type="RefSeq" id="WP_119588186.1">
    <property type="nucleotide sequence ID" value="NZ_CAWODQ010000006.1"/>
</dbReference>
<accession>A0A418NMX7</accession>
<dbReference type="InterPro" id="IPR036188">
    <property type="entry name" value="FAD/NAD-bd_sf"/>
</dbReference>
<keyword evidence="2" id="KW-0285">Flavoprotein</keyword>
<dbReference type="InterPro" id="IPR028202">
    <property type="entry name" value="Reductase_C"/>
</dbReference>
<comment type="cofactor">
    <cofactor evidence="1">
        <name>FAD</name>
        <dbReference type="ChEBI" id="CHEBI:57692"/>
    </cofactor>
</comment>
<dbReference type="Gene3D" id="3.50.50.60">
    <property type="entry name" value="FAD/NAD(P)-binding domain"/>
    <property type="match status" value="2"/>
</dbReference>
<dbReference type="GO" id="GO:0005737">
    <property type="term" value="C:cytoplasm"/>
    <property type="evidence" value="ECO:0007669"/>
    <property type="project" value="TreeGrafter"/>
</dbReference>
<evidence type="ECO:0000313" key="8">
    <source>
        <dbReference type="Proteomes" id="UP000286576"/>
    </source>
</evidence>
<dbReference type="GO" id="GO:0016651">
    <property type="term" value="F:oxidoreductase activity, acting on NAD(P)H"/>
    <property type="evidence" value="ECO:0007669"/>
    <property type="project" value="TreeGrafter"/>
</dbReference>
<evidence type="ECO:0000256" key="1">
    <source>
        <dbReference type="ARBA" id="ARBA00001974"/>
    </source>
</evidence>